<dbReference type="InterPro" id="IPR053733">
    <property type="entry name" value="Heme_Transport_Util_sf"/>
</dbReference>
<keyword evidence="3" id="KW-1185">Reference proteome</keyword>
<dbReference type="SUPFAM" id="SSF144064">
    <property type="entry name" value="Heme iron utilization protein-like"/>
    <property type="match status" value="1"/>
</dbReference>
<dbReference type="Proteomes" id="UP000451565">
    <property type="component" value="Unassembled WGS sequence"/>
</dbReference>
<proteinExistence type="predicted"/>
<sequence>MNITQNTTLRTTFLKTKSSQNLRNREAAALIGISEAEAIATCIGKHDNTEVIRLKPDFINIMEQVPQLGSVMALTRNDSAVHEKDGAYLKMSHNGHVGLALGEAIDLRIFYSQWKFGCAVIEETPRGIQKSLQFFDRHGTAVHKVFLREHSQHEAYEKLVQQYRDGNQQPGISVEEKPSTEAEIPNSEVDVTAFQAAWNAMTDTHQFFGLLNKFRLSRTQALRLAPPQFVRQVNHDALKTILENAAAIALPIMVFVGNSGMIQIHSGPVNNIKVMGPWINVLDTGFNLHLRENMIAGSWVVSKPTLDGIVTSLELFDRDGQTIAMLFGVRKPGQAELPVWREMVAALPELTTTSVSA</sequence>
<comment type="caution">
    <text evidence="2">The sequence shown here is derived from an EMBL/GenBank/DDBJ whole genome shotgun (WGS) entry which is preliminary data.</text>
</comment>
<dbReference type="RefSeq" id="WP_153235534.1">
    <property type="nucleotide sequence ID" value="NZ_WINI01000007.1"/>
</dbReference>
<evidence type="ECO:0000259" key="1">
    <source>
        <dbReference type="Pfam" id="PF05171"/>
    </source>
</evidence>
<name>A0A843YWB3_9BURK</name>
<protein>
    <submittedName>
        <fullName evidence="2">Hemin-degrading factor</fullName>
    </submittedName>
</protein>
<feature type="domain" description="Haemin-degrading HemS/ChuX" evidence="1">
    <location>
        <begin position="32"/>
        <end position="163"/>
    </location>
</feature>
<evidence type="ECO:0000313" key="2">
    <source>
        <dbReference type="EMBL" id="MQR01964.1"/>
    </source>
</evidence>
<organism evidence="2 3">
    <name type="scientific">Glaciimonas soli</name>
    <dbReference type="NCBI Taxonomy" id="2590999"/>
    <lineage>
        <taxon>Bacteria</taxon>
        <taxon>Pseudomonadati</taxon>
        <taxon>Pseudomonadota</taxon>
        <taxon>Betaproteobacteria</taxon>
        <taxon>Burkholderiales</taxon>
        <taxon>Oxalobacteraceae</taxon>
        <taxon>Glaciimonas</taxon>
    </lineage>
</organism>
<dbReference type="CDD" id="cd16831">
    <property type="entry name" value="HemS-like_C"/>
    <property type="match status" value="1"/>
</dbReference>
<evidence type="ECO:0000313" key="3">
    <source>
        <dbReference type="Proteomes" id="UP000451565"/>
    </source>
</evidence>
<feature type="domain" description="Haemin-degrading HemS/ChuX" evidence="1">
    <location>
        <begin position="216"/>
        <end position="347"/>
    </location>
</feature>
<dbReference type="Gene3D" id="3.40.1570.10">
    <property type="entry name" value="HemS/ChuS/ChuX like domains"/>
    <property type="match status" value="2"/>
</dbReference>
<dbReference type="GO" id="GO:0006826">
    <property type="term" value="P:iron ion transport"/>
    <property type="evidence" value="ECO:0007669"/>
    <property type="project" value="InterPro"/>
</dbReference>
<dbReference type="InterPro" id="IPR007845">
    <property type="entry name" value="HemS/ChuX_dom"/>
</dbReference>
<accession>A0A843YWB3</accession>
<gene>
    <name evidence="2" type="ORF">GEV47_14900</name>
</gene>
<dbReference type="EMBL" id="WINI01000007">
    <property type="protein sequence ID" value="MQR01964.1"/>
    <property type="molecule type" value="Genomic_DNA"/>
</dbReference>
<dbReference type="OrthoDB" id="316630at2"/>
<dbReference type="CDD" id="cd16830">
    <property type="entry name" value="HemS-like_N"/>
    <property type="match status" value="1"/>
</dbReference>
<reference evidence="2 3" key="1">
    <citation type="submission" date="2019-10" db="EMBL/GenBank/DDBJ databases">
        <title>Glaciimonas soli sp. nov., a psychrophilic bacterium isolated from the forest soil of a high elevation mountain in Taiwan.</title>
        <authorList>
            <person name="Wang L.-T."/>
            <person name="Shieh W.Y."/>
        </authorList>
    </citation>
    <scope>NUCLEOTIDE SEQUENCE [LARGE SCALE GENOMIC DNA]</scope>
    <source>
        <strain evidence="2 3">GS1</strain>
    </source>
</reference>
<dbReference type="AlphaFoldDB" id="A0A843YWB3"/>
<dbReference type="Pfam" id="PF05171">
    <property type="entry name" value="HemS"/>
    <property type="match status" value="2"/>
</dbReference>